<dbReference type="SUPFAM" id="SSF53335">
    <property type="entry name" value="S-adenosyl-L-methionine-dependent methyltransferases"/>
    <property type="match status" value="1"/>
</dbReference>
<dbReference type="RefSeq" id="WP_119705580.1">
    <property type="nucleotide sequence ID" value="NZ_JBHSOI010000002.1"/>
</dbReference>
<evidence type="ECO:0000313" key="1">
    <source>
        <dbReference type="EMBL" id="REK70995.1"/>
    </source>
</evidence>
<dbReference type="PANTHER" id="PTHR43861">
    <property type="entry name" value="TRANS-ACONITATE 2-METHYLTRANSFERASE-RELATED"/>
    <property type="match status" value="1"/>
</dbReference>
<dbReference type="AlphaFoldDB" id="A0A371P564"/>
<name>A0A371P564_9ACTN</name>
<dbReference type="InterPro" id="IPR029063">
    <property type="entry name" value="SAM-dependent_MTases_sf"/>
</dbReference>
<dbReference type="Proteomes" id="UP000265581">
    <property type="component" value="Unassembled WGS sequence"/>
</dbReference>
<keyword evidence="1" id="KW-0808">Transferase</keyword>
<dbReference type="PANTHER" id="PTHR43861:SF1">
    <property type="entry name" value="TRANS-ACONITATE 2-METHYLTRANSFERASE"/>
    <property type="match status" value="1"/>
</dbReference>
<keyword evidence="1" id="KW-0489">Methyltransferase</keyword>
<proteinExistence type="predicted"/>
<protein>
    <submittedName>
        <fullName evidence="1">Methyltransferase domain-containing protein</fullName>
    </submittedName>
</protein>
<accession>A0A371P564</accession>
<dbReference type="GO" id="GO:0030798">
    <property type="term" value="F:trans-aconitate 2-methyltransferase activity"/>
    <property type="evidence" value="ECO:0007669"/>
    <property type="project" value="InterPro"/>
</dbReference>
<comment type="caution">
    <text evidence="1">The sequence shown here is derived from an EMBL/GenBank/DDBJ whole genome shotgun (WGS) entry which is preliminary data.</text>
</comment>
<keyword evidence="2" id="KW-1185">Reference proteome</keyword>
<reference evidence="1 2" key="1">
    <citation type="submission" date="2018-08" db="EMBL/GenBank/DDBJ databases">
        <title>Aeromicrobium sp. M2KJ-4, whole genome shotgun sequence.</title>
        <authorList>
            <person name="Tuo L."/>
        </authorList>
    </citation>
    <scope>NUCLEOTIDE SEQUENCE [LARGE SCALE GENOMIC DNA]</scope>
    <source>
        <strain evidence="1 2">M2KJ-4</strain>
    </source>
</reference>
<organism evidence="1 2">
    <name type="scientific">Aeromicrobium endophyticum</name>
    <dbReference type="NCBI Taxonomy" id="2292704"/>
    <lineage>
        <taxon>Bacteria</taxon>
        <taxon>Bacillati</taxon>
        <taxon>Actinomycetota</taxon>
        <taxon>Actinomycetes</taxon>
        <taxon>Propionibacteriales</taxon>
        <taxon>Nocardioidaceae</taxon>
        <taxon>Aeromicrobium</taxon>
    </lineage>
</organism>
<dbReference type="Gene3D" id="3.40.50.150">
    <property type="entry name" value="Vaccinia Virus protein VP39"/>
    <property type="match status" value="1"/>
</dbReference>
<evidence type="ECO:0000313" key="2">
    <source>
        <dbReference type="Proteomes" id="UP000265581"/>
    </source>
</evidence>
<dbReference type="OrthoDB" id="9795085at2"/>
<dbReference type="Gene3D" id="1.10.150.290">
    <property type="entry name" value="S-adenosyl-L-methionine-dependent methyltransferases"/>
    <property type="match status" value="1"/>
</dbReference>
<dbReference type="InterPro" id="IPR023149">
    <property type="entry name" value="Trans_acon_MeTrfase_C"/>
</dbReference>
<sequence length="256" mass="28441">MTDWDPTRYLRYADERSRPFVDLVNRVQGEPRSIVDLGCGPGHLTAVLRARWPEATVLGVDSSVEMIERARAEDADPLASYELADVSTWEPPAPVDLMVSNALFQWVPDRLDVIEHLAGQIAPGGTFAVQTPNNFSEPSHRLLSEVASRPAYRDLTDGLHENRGTAPEAYLDLFSRLGWEVDAWETAYLHVLQGENPVLDWISGTGARPVLAALPAGLREQFVDEYGAALREAYPSRPYGTVMPFARVFAVARRAR</sequence>
<dbReference type="GO" id="GO:0032259">
    <property type="term" value="P:methylation"/>
    <property type="evidence" value="ECO:0007669"/>
    <property type="project" value="UniProtKB-KW"/>
</dbReference>
<gene>
    <name evidence="1" type="ORF">DX116_18165</name>
</gene>
<dbReference type="Pfam" id="PF13489">
    <property type="entry name" value="Methyltransf_23"/>
    <property type="match status" value="1"/>
</dbReference>
<dbReference type="EMBL" id="QUBR01000002">
    <property type="protein sequence ID" value="REK70995.1"/>
    <property type="molecule type" value="Genomic_DNA"/>
</dbReference>
<dbReference type="CDD" id="cd02440">
    <property type="entry name" value="AdoMet_MTases"/>
    <property type="match status" value="1"/>
</dbReference>